<name>A0AAV4U3Z3_9ARAC</name>
<evidence type="ECO:0000313" key="1">
    <source>
        <dbReference type="EMBL" id="GIY52455.1"/>
    </source>
</evidence>
<keyword evidence="2" id="KW-1185">Reference proteome</keyword>
<sequence>MGPAKRSKHTIDFKFKVIQFAKENGNRAAARLFDVSKSSTLSLRTIKMTIRINNLRNNELIKLVYEFVEAEKWESSESLKLENERLEIDKMKAIPNIEVEQLKP</sequence>
<gene>
    <name evidence="1" type="ORF">CDAR_181241</name>
</gene>
<dbReference type="Proteomes" id="UP001054837">
    <property type="component" value="Unassembled WGS sequence"/>
</dbReference>
<evidence type="ECO:0000313" key="2">
    <source>
        <dbReference type="Proteomes" id="UP001054837"/>
    </source>
</evidence>
<organism evidence="1 2">
    <name type="scientific">Caerostris darwini</name>
    <dbReference type="NCBI Taxonomy" id="1538125"/>
    <lineage>
        <taxon>Eukaryota</taxon>
        <taxon>Metazoa</taxon>
        <taxon>Ecdysozoa</taxon>
        <taxon>Arthropoda</taxon>
        <taxon>Chelicerata</taxon>
        <taxon>Arachnida</taxon>
        <taxon>Araneae</taxon>
        <taxon>Araneomorphae</taxon>
        <taxon>Entelegynae</taxon>
        <taxon>Araneoidea</taxon>
        <taxon>Araneidae</taxon>
        <taxon>Caerostris</taxon>
    </lineage>
</organism>
<accession>A0AAV4U3Z3</accession>
<reference evidence="1 2" key="1">
    <citation type="submission" date="2021-06" db="EMBL/GenBank/DDBJ databases">
        <title>Caerostris darwini draft genome.</title>
        <authorList>
            <person name="Kono N."/>
            <person name="Arakawa K."/>
        </authorList>
    </citation>
    <scope>NUCLEOTIDE SEQUENCE [LARGE SCALE GENOMIC DNA]</scope>
</reference>
<proteinExistence type="predicted"/>
<evidence type="ECO:0008006" key="3">
    <source>
        <dbReference type="Google" id="ProtNLM"/>
    </source>
</evidence>
<comment type="caution">
    <text evidence="1">The sequence shown here is derived from an EMBL/GenBank/DDBJ whole genome shotgun (WGS) entry which is preliminary data.</text>
</comment>
<protein>
    <recommendedName>
        <fullName evidence="3">HTH psq-type domain-containing protein</fullName>
    </recommendedName>
</protein>
<dbReference type="EMBL" id="BPLQ01010670">
    <property type="protein sequence ID" value="GIY52455.1"/>
    <property type="molecule type" value="Genomic_DNA"/>
</dbReference>
<dbReference type="AlphaFoldDB" id="A0AAV4U3Z3"/>